<feature type="domain" description="Glycosyltransferase 61 catalytic" evidence="1">
    <location>
        <begin position="280"/>
        <end position="375"/>
    </location>
</feature>
<evidence type="ECO:0000313" key="3">
    <source>
        <dbReference type="Proteomes" id="UP001530400"/>
    </source>
</evidence>
<sequence>MNQRPLARLSFTTKKNVATIAIIVLFICLQQTKIPLTVGITYSQLNNDNSSNLNNDKIHRLKSKANAILRESETKALPPQSKEPNAIHYKASRFQLAPGHSTSFNFSIVHTTSGATLHPSQYHNLTNATTIVCSTALKVLPHFAQTALPCWSVLRLFPNAYRFLDINNRRDLVVPYSWYHGLLLAFERVGVHILDNDLKSNETFKPPEWRVVMDPIPSGWQEKNMNMDDNNKDAVSTFEQGNPFYFLDQMDMSTLQQAVLGDEYFQYSYRDGEKRRPSLPLRILLIERRGYSRHWLFANQTADALKSAFGLHENNNNDIDGSNNNNNNIIEIKILPNPEGSLQDQAIEFHKADIILSPHGAQLTNLAFIKPCTVVFEFFPIQYYLAFFQPYVLSGHGISYDGYPFMREPLYDSKDTGNVGAGVRGALRGGPILASPESVVRAFPRLLLDHLSCIESFR</sequence>
<accession>A0ABD3NIQ8</accession>
<reference evidence="2 3" key="1">
    <citation type="submission" date="2024-10" db="EMBL/GenBank/DDBJ databases">
        <title>Updated reference genomes for cyclostephanoid diatoms.</title>
        <authorList>
            <person name="Roberts W.R."/>
            <person name="Alverson A.J."/>
        </authorList>
    </citation>
    <scope>NUCLEOTIDE SEQUENCE [LARGE SCALE GENOMIC DNA]</scope>
    <source>
        <strain evidence="2 3">AJA010-31</strain>
    </source>
</reference>
<organism evidence="2 3">
    <name type="scientific">Cyclotella atomus</name>
    <dbReference type="NCBI Taxonomy" id="382360"/>
    <lineage>
        <taxon>Eukaryota</taxon>
        <taxon>Sar</taxon>
        <taxon>Stramenopiles</taxon>
        <taxon>Ochrophyta</taxon>
        <taxon>Bacillariophyta</taxon>
        <taxon>Coscinodiscophyceae</taxon>
        <taxon>Thalassiosirophycidae</taxon>
        <taxon>Stephanodiscales</taxon>
        <taxon>Stephanodiscaceae</taxon>
        <taxon>Cyclotella</taxon>
    </lineage>
</organism>
<gene>
    <name evidence="2" type="ORF">ACHAWO_004134</name>
</gene>
<keyword evidence="3" id="KW-1185">Reference proteome</keyword>
<evidence type="ECO:0000313" key="2">
    <source>
        <dbReference type="EMBL" id="KAL3772995.1"/>
    </source>
</evidence>
<proteinExistence type="predicted"/>
<protein>
    <recommendedName>
        <fullName evidence="1">Glycosyltransferase 61 catalytic domain-containing protein</fullName>
    </recommendedName>
</protein>
<dbReference type="Pfam" id="PF04577">
    <property type="entry name" value="Glyco_transf_61"/>
    <property type="match status" value="1"/>
</dbReference>
<comment type="caution">
    <text evidence="2">The sequence shown here is derived from an EMBL/GenBank/DDBJ whole genome shotgun (WGS) entry which is preliminary data.</text>
</comment>
<dbReference type="InterPro" id="IPR049625">
    <property type="entry name" value="Glyco_transf_61_cat"/>
</dbReference>
<name>A0ABD3NIQ8_9STRA</name>
<dbReference type="EMBL" id="JALLPJ020001252">
    <property type="protein sequence ID" value="KAL3772995.1"/>
    <property type="molecule type" value="Genomic_DNA"/>
</dbReference>
<dbReference type="AlphaFoldDB" id="A0ABD3NIQ8"/>
<dbReference type="Proteomes" id="UP001530400">
    <property type="component" value="Unassembled WGS sequence"/>
</dbReference>
<evidence type="ECO:0000259" key="1">
    <source>
        <dbReference type="Pfam" id="PF04577"/>
    </source>
</evidence>